<name>A0A8X6LS07_TRICU</name>
<protein>
    <recommendedName>
        <fullName evidence="2">STPR domain-containing protein</fullName>
    </recommendedName>
</protein>
<proteinExistence type="predicted"/>
<dbReference type="AlphaFoldDB" id="A0A8X6LS07"/>
<evidence type="ECO:0000256" key="1">
    <source>
        <dbReference type="SAM" id="MobiDB-lite"/>
    </source>
</evidence>
<feature type="region of interest" description="Disordered" evidence="1">
    <location>
        <begin position="19"/>
        <end position="93"/>
    </location>
</feature>
<feature type="compositionally biased region" description="Polar residues" evidence="1">
    <location>
        <begin position="61"/>
        <end position="77"/>
    </location>
</feature>
<sequence length="126" mass="14271">MDIISDYINYASKKGGVWAGKTGKSKAVEPTRAAEASDEKRARFQADKVRHSLARAAETPEQYQVRLQSQQVRQNASIAAETPKQRQSRLHEDQVRHRVARSAETPIQHMAHLLGLRKQKKMLLSL</sequence>
<keyword evidence="4" id="KW-1185">Reference proteome</keyword>
<dbReference type="InterPro" id="IPR048998">
    <property type="entry name" value="STPR"/>
</dbReference>
<comment type="caution">
    <text evidence="3">The sequence shown here is derived from an EMBL/GenBank/DDBJ whole genome shotgun (WGS) entry which is preliminary data.</text>
</comment>
<accession>A0A8X6LS07</accession>
<dbReference type="Proteomes" id="UP000887116">
    <property type="component" value="Unassembled WGS sequence"/>
</dbReference>
<feature type="compositionally biased region" description="Basic and acidic residues" evidence="1">
    <location>
        <begin position="35"/>
        <end position="50"/>
    </location>
</feature>
<feature type="domain" description="STPR" evidence="2">
    <location>
        <begin position="40"/>
        <end position="109"/>
    </location>
</feature>
<gene>
    <name evidence="3" type="ORF">TNCT_416861</name>
</gene>
<reference evidence="3" key="1">
    <citation type="submission" date="2020-07" db="EMBL/GenBank/DDBJ databases">
        <title>Multicomponent nature underlies the extraordinary mechanical properties of spider dragline silk.</title>
        <authorList>
            <person name="Kono N."/>
            <person name="Nakamura H."/>
            <person name="Mori M."/>
            <person name="Yoshida Y."/>
            <person name="Ohtoshi R."/>
            <person name="Malay A.D."/>
            <person name="Moran D.A.P."/>
            <person name="Tomita M."/>
            <person name="Numata K."/>
            <person name="Arakawa K."/>
        </authorList>
    </citation>
    <scope>NUCLEOTIDE SEQUENCE</scope>
</reference>
<evidence type="ECO:0000313" key="3">
    <source>
        <dbReference type="EMBL" id="GFR19885.1"/>
    </source>
</evidence>
<evidence type="ECO:0000259" key="2">
    <source>
        <dbReference type="Pfam" id="PF21107"/>
    </source>
</evidence>
<evidence type="ECO:0000313" key="4">
    <source>
        <dbReference type="Proteomes" id="UP000887116"/>
    </source>
</evidence>
<dbReference type="Pfam" id="PF21107">
    <property type="entry name" value="STPRs"/>
    <property type="match status" value="1"/>
</dbReference>
<dbReference type="EMBL" id="BMAO01027833">
    <property type="protein sequence ID" value="GFR19885.1"/>
    <property type="molecule type" value="Genomic_DNA"/>
</dbReference>
<dbReference type="OrthoDB" id="8040188at2759"/>
<organism evidence="3 4">
    <name type="scientific">Trichonephila clavata</name>
    <name type="common">Joro spider</name>
    <name type="synonym">Nephila clavata</name>
    <dbReference type="NCBI Taxonomy" id="2740835"/>
    <lineage>
        <taxon>Eukaryota</taxon>
        <taxon>Metazoa</taxon>
        <taxon>Ecdysozoa</taxon>
        <taxon>Arthropoda</taxon>
        <taxon>Chelicerata</taxon>
        <taxon>Arachnida</taxon>
        <taxon>Araneae</taxon>
        <taxon>Araneomorphae</taxon>
        <taxon>Entelegynae</taxon>
        <taxon>Araneoidea</taxon>
        <taxon>Nephilidae</taxon>
        <taxon>Trichonephila</taxon>
    </lineage>
</organism>